<dbReference type="Pfam" id="PF13619">
    <property type="entry name" value="KTSC"/>
    <property type="match status" value="1"/>
</dbReference>
<comment type="caution">
    <text evidence="2">The sequence shown here is derived from an EMBL/GenBank/DDBJ whole genome shotgun (WGS) entry which is preliminary data.</text>
</comment>
<protein>
    <submittedName>
        <fullName evidence="2">KTSC domain-containing protein</fullName>
    </submittedName>
</protein>
<gene>
    <name evidence="2" type="ORF">ACFQO9_15555</name>
</gene>
<proteinExistence type="predicted"/>
<dbReference type="RefSeq" id="WP_378181225.1">
    <property type="nucleotide sequence ID" value="NZ_JBHTCR010000007.1"/>
</dbReference>
<evidence type="ECO:0000259" key="1">
    <source>
        <dbReference type="Pfam" id="PF13619"/>
    </source>
</evidence>
<accession>A0ABW2LZV8</accession>
<dbReference type="Proteomes" id="UP001596550">
    <property type="component" value="Unassembled WGS sequence"/>
</dbReference>
<evidence type="ECO:0000313" key="2">
    <source>
        <dbReference type="EMBL" id="MFC7348134.1"/>
    </source>
</evidence>
<reference evidence="3" key="1">
    <citation type="journal article" date="2019" name="Int. J. Syst. Evol. Microbiol.">
        <title>The Global Catalogue of Microorganisms (GCM) 10K type strain sequencing project: providing services to taxonomists for standard genome sequencing and annotation.</title>
        <authorList>
            <consortium name="The Broad Institute Genomics Platform"/>
            <consortium name="The Broad Institute Genome Sequencing Center for Infectious Disease"/>
            <person name="Wu L."/>
            <person name="Ma J."/>
        </authorList>
    </citation>
    <scope>NUCLEOTIDE SEQUENCE [LARGE SCALE GENOMIC DNA]</scope>
    <source>
        <strain evidence="3">CCUG 54781</strain>
    </source>
</reference>
<evidence type="ECO:0000313" key="3">
    <source>
        <dbReference type="Proteomes" id="UP001596550"/>
    </source>
</evidence>
<organism evidence="2 3">
    <name type="scientific">Chryseobacterium zhengzhouense</name>
    <dbReference type="NCBI Taxonomy" id="1636086"/>
    <lineage>
        <taxon>Bacteria</taxon>
        <taxon>Pseudomonadati</taxon>
        <taxon>Bacteroidota</taxon>
        <taxon>Flavobacteriia</taxon>
        <taxon>Flavobacteriales</taxon>
        <taxon>Weeksellaceae</taxon>
        <taxon>Chryseobacterium group</taxon>
        <taxon>Chryseobacterium</taxon>
    </lineage>
</organism>
<sequence>MPSSVVHHYIYFPETEILRVIYQSGAIYDYLRVPTEITEKFREARSKGQFLNSVIKPRFRFKKIQ</sequence>
<feature type="domain" description="KTSC" evidence="1">
    <location>
        <begin position="3"/>
        <end position="59"/>
    </location>
</feature>
<name>A0ABW2LZV8_9FLAO</name>
<keyword evidence="3" id="KW-1185">Reference proteome</keyword>
<dbReference type="EMBL" id="JBHTCR010000007">
    <property type="protein sequence ID" value="MFC7348134.1"/>
    <property type="molecule type" value="Genomic_DNA"/>
</dbReference>
<dbReference type="InterPro" id="IPR025309">
    <property type="entry name" value="KTSC_dom"/>
</dbReference>